<dbReference type="Pfam" id="PF19736">
    <property type="entry name" value="DUF6226"/>
    <property type="match status" value="1"/>
</dbReference>
<accession>A0ABQ3J9Z9</accession>
<protein>
    <submittedName>
        <fullName evidence="2">Uncharacterized protein</fullName>
    </submittedName>
</protein>
<dbReference type="Proteomes" id="UP000605897">
    <property type="component" value="Unassembled WGS sequence"/>
</dbReference>
<evidence type="ECO:0000256" key="1">
    <source>
        <dbReference type="SAM" id="MobiDB-lite"/>
    </source>
</evidence>
<reference evidence="3" key="1">
    <citation type="journal article" date="2019" name="Int. J. Syst. Evol. Microbiol.">
        <title>The Global Catalogue of Microorganisms (GCM) 10K type strain sequencing project: providing services to taxonomists for standard genome sequencing and annotation.</title>
        <authorList>
            <consortium name="The Broad Institute Genomics Platform"/>
            <consortium name="The Broad Institute Genome Sequencing Center for Infectious Disease"/>
            <person name="Wu L."/>
            <person name="Ma J."/>
        </authorList>
    </citation>
    <scope>NUCLEOTIDE SEQUENCE [LARGE SCALE GENOMIC DNA]</scope>
    <source>
        <strain evidence="3">CGMCC 4.7677</strain>
    </source>
</reference>
<feature type="region of interest" description="Disordered" evidence="1">
    <location>
        <begin position="19"/>
        <end position="42"/>
    </location>
</feature>
<dbReference type="InterPro" id="IPR045773">
    <property type="entry name" value="DUF6226"/>
</dbReference>
<organism evidence="2 3">
    <name type="scientific">Amycolatopsis deserti</name>
    <dbReference type="NCBI Taxonomy" id="185696"/>
    <lineage>
        <taxon>Bacteria</taxon>
        <taxon>Bacillati</taxon>
        <taxon>Actinomycetota</taxon>
        <taxon>Actinomycetes</taxon>
        <taxon>Pseudonocardiales</taxon>
        <taxon>Pseudonocardiaceae</taxon>
        <taxon>Amycolatopsis</taxon>
    </lineage>
</organism>
<evidence type="ECO:0000313" key="3">
    <source>
        <dbReference type="Proteomes" id="UP000605897"/>
    </source>
</evidence>
<comment type="caution">
    <text evidence="2">The sequence shown here is derived from an EMBL/GenBank/DDBJ whole genome shotgun (WGS) entry which is preliminary data.</text>
</comment>
<feature type="compositionally biased region" description="Basic and acidic residues" evidence="1">
    <location>
        <begin position="25"/>
        <end position="42"/>
    </location>
</feature>
<name>A0ABQ3J9Z9_9PSEU</name>
<keyword evidence="3" id="KW-1185">Reference proteome</keyword>
<sequence length="220" mass="23452">MTPEELRARVAERYARLDVPAWPDPHADTDSPRDDEYSRVTDPGRYRVTHARGRAWAGVLGDLPGVSVETLAPAPLDDQGELGRFDRGVRISSSRPGTLPLLLLEQDAPLSGAAGTIAVLHISVARPGIALAAHPDCGCDACDQGSDDLLEAIDQEVATALGPLVVLHGHGWNAQWHPGGSRSTGIDHDRAIDLCRRLAEGARVPLPAGTEVHVGRSWLS</sequence>
<gene>
    <name evidence="2" type="ORF">GCM10017786_46790</name>
</gene>
<proteinExistence type="predicted"/>
<evidence type="ECO:0000313" key="2">
    <source>
        <dbReference type="EMBL" id="GHF07744.1"/>
    </source>
</evidence>
<dbReference type="EMBL" id="BNAU01000005">
    <property type="protein sequence ID" value="GHF07744.1"/>
    <property type="molecule type" value="Genomic_DNA"/>
</dbReference>
<dbReference type="RefSeq" id="WP_191246760.1">
    <property type="nucleotide sequence ID" value="NZ_BNAU01000005.1"/>
</dbReference>